<feature type="domain" description="Exocyst complex component EXOC2/Sec5 N-terminal" evidence="6">
    <location>
        <begin position="186"/>
        <end position="417"/>
    </location>
</feature>
<comment type="subunit">
    <text evidence="4">Component of the exocyst complex.</text>
</comment>
<evidence type="ECO:0000313" key="7">
    <source>
        <dbReference type="EMBL" id="CAK9134711.1"/>
    </source>
</evidence>
<keyword evidence="8" id="KW-1185">Reference proteome</keyword>
<evidence type="ECO:0000256" key="4">
    <source>
        <dbReference type="RuleBase" id="RU365069"/>
    </source>
</evidence>
<comment type="similarity">
    <text evidence="1 4">Belongs to the SEC5 family.</text>
</comment>
<accession>A0ABC8QR33</accession>
<feature type="compositionally biased region" description="Basic and acidic residues" evidence="5">
    <location>
        <begin position="118"/>
        <end position="134"/>
    </location>
</feature>
<gene>
    <name evidence="7" type="ORF">ILEXP_LOCUS1644</name>
</gene>
<keyword evidence="2 4" id="KW-0813">Transport</keyword>
<dbReference type="InterPro" id="IPR039481">
    <property type="entry name" value="EXOC2/Sec5_N_dom"/>
</dbReference>
<feature type="region of interest" description="Disordered" evidence="5">
    <location>
        <begin position="150"/>
        <end position="170"/>
    </location>
</feature>
<dbReference type="GO" id="GO:0006893">
    <property type="term" value="P:Golgi to plasma membrane transport"/>
    <property type="evidence" value="ECO:0007669"/>
    <property type="project" value="UniProtKB-UniRule"/>
</dbReference>
<feature type="compositionally biased region" description="Polar residues" evidence="5">
    <location>
        <begin position="62"/>
        <end position="74"/>
    </location>
</feature>
<dbReference type="EMBL" id="CAUOFW020000558">
    <property type="protein sequence ID" value="CAK9134711.1"/>
    <property type="molecule type" value="Genomic_DNA"/>
</dbReference>
<feature type="compositionally biased region" description="Low complexity" evidence="5">
    <location>
        <begin position="50"/>
        <end position="59"/>
    </location>
</feature>
<feature type="compositionally biased region" description="Basic and acidic residues" evidence="5">
    <location>
        <begin position="150"/>
        <end position="165"/>
    </location>
</feature>
<evidence type="ECO:0000256" key="5">
    <source>
        <dbReference type="SAM" id="MobiDB-lite"/>
    </source>
</evidence>
<feature type="compositionally biased region" description="Polar residues" evidence="5">
    <location>
        <begin position="24"/>
        <end position="35"/>
    </location>
</feature>
<dbReference type="InterPro" id="IPR029175">
    <property type="entry name" value="EXOC2/Sec5"/>
</dbReference>
<sequence>MSSDSDDLDEDELLQIALREQSQRDLNYQKPSQKPSKPVRNYVQPPPSQPSNQRPSSVPIQKPNSNNVSAMQKNNQRKPVDDDDDSEVEMLSISSGDEDSSKDRGFGSKNRARSGGRGGREEDKGWDGEEPDSWKRVDEAELGRRVREMRESRAVPVTQKDERKTSVAGKGLSHLQSLSRGMEWVDPLGLGLIDIKVFRLVSDRPTSSPSRPDKDYVDSNLREKLMYFSEKFDAKLFLSRVHQDTSAADLEAGALALKTDLKGRTQQKKQLVKENFDCFVSCKTTIDDIESKLKRIEEDPEGSGTSHLFNCIQGVSSVANRAFGPLFERQAQAEKIRSVQGMFQRFRTLFNLPSAIRGSISKGEYDLAVREYRKAKSIVLPSHVGILKRVLEEVEKVMYEFKGMLYRSMEDPHIDLTNVPLAPVQAFSRSLLHRFRLLQHPVAPVQAIFSHLLHSVLPDFFFFQLDLLILWEWIQRPTL</sequence>
<comment type="caution">
    <text evidence="7">The sequence shown here is derived from an EMBL/GenBank/DDBJ whole genome shotgun (WGS) entry which is preliminary data.</text>
</comment>
<proteinExistence type="inferred from homology"/>
<dbReference type="PANTHER" id="PTHR13043:SF1">
    <property type="entry name" value="EXOCYST COMPLEX COMPONENT 2"/>
    <property type="match status" value="1"/>
</dbReference>
<keyword evidence="3 4" id="KW-0268">Exocytosis</keyword>
<evidence type="ECO:0000256" key="1">
    <source>
        <dbReference type="ARBA" id="ARBA00010578"/>
    </source>
</evidence>
<reference evidence="7 8" key="1">
    <citation type="submission" date="2024-02" db="EMBL/GenBank/DDBJ databases">
        <authorList>
            <person name="Vignale AGUSTIN F."/>
            <person name="Sosa J E."/>
            <person name="Modenutti C."/>
        </authorList>
    </citation>
    <scope>NUCLEOTIDE SEQUENCE [LARGE SCALE GENOMIC DNA]</scope>
</reference>
<evidence type="ECO:0000313" key="8">
    <source>
        <dbReference type="Proteomes" id="UP001642360"/>
    </source>
</evidence>
<dbReference type="AlphaFoldDB" id="A0ABC8QR33"/>
<comment type="function">
    <text evidence="4">Component of the exocyst complex involved in the docking of exocytic vesicles with fusion sites on the plasma membrane.</text>
</comment>
<dbReference type="GO" id="GO:0006887">
    <property type="term" value="P:exocytosis"/>
    <property type="evidence" value="ECO:0007669"/>
    <property type="project" value="UniProtKB-KW"/>
</dbReference>
<dbReference type="GO" id="GO:0000145">
    <property type="term" value="C:exocyst"/>
    <property type="evidence" value="ECO:0007669"/>
    <property type="project" value="UniProtKB-UniRule"/>
</dbReference>
<name>A0ABC8QR33_9AQUA</name>
<evidence type="ECO:0000256" key="3">
    <source>
        <dbReference type="ARBA" id="ARBA00022483"/>
    </source>
</evidence>
<protein>
    <recommendedName>
        <fullName evidence="4">Exocyst complex component SEC5</fullName>
    </recommendedName>
</protein>
<dbReference type="Proteomes" id="UP001642360">
    <property type="component" value="Unassembled WGS sequence"/>
</dbReference>
<keyword evidence="4" id="KW-0653">Protein transport</keyword>
<dbReference type="PANTHER" id="PTHR13043">
    <property type="entry name" value="EXOCYST COMPLEX COMPONENT SEC5"/>
    <property type="match status" value="1"/>
</dbReference>
<evidence type="ECO:0000256" key="2">
    <source>
        <dbReference type="ARBA" id="ARBA00022448"/>
    </source>
</evidence>
<feature type="region of interest" description="Disordered" evidence="5">
    <location>
        <begin position="20"/>
        <end position="134"/>
    </location>
</feature>
<dbReference type="GO" id="GO:0015031">
    <property type="term" value="P:protein transport"/>
    <property type="evidence" value="ECO:0007669"/>
    <property type="project" value="UniProtKB-KW"/>
</dbReference>
<dbReference type="Pfam" id="PF15469">
    <property type="entry name" value="Sec5"/>
    <property type="match status" value="1"/>
</dbReference>
<organism evidence="7 8">
    <name type="scientific">Ilex paraguariensis</name>
    <name type="common">yerba mate</name>
    <dbReference type="NCBI Taxonomy" id="185542"/>
    <lineage>
        <taxon>Eukaryota</taxon>
        <taxon>Viridiplantae</taxon>
        <taxon>Streptophyta</taxon>
        <taxon>Embryophyta</taxon>
        <taxon>Tracheophyta</taxon>
        <taxon>Spermatophyta</taxon>
        <taxon>Magnoliopsida</taxon>
        <taxon>eudicotyledons</taxon>
        <taxon>Gunneridae</taxon>
        <taxon>Pentapetalae</taxon>
        <taxon>asterids</taxon>
        <taxon>campanulids</taxon>
        <taxon>Aquifoliales</taxon>
        <taxon>Aquifoliaceae</taxon>
        <taxon>Ilex</taxon>
    </lineage>
</organism>
<evidence type="ECO:0000259" key="6">
    <source>
        <dbReference type="Pfam" id="PF15469"/>
    </source>
</evidence>